<evidence type="ECO:0000256" key="7">
    <source>
        <dbReference type="ARBA" id="ARBA00023170"/>
    </source>
</evidence>
<feature type="domain" description="G-protein coupled receptors family 1 profile" evidence="10">
    <location>
        <begin position="40"/>
        <end position="292"/>
    </location>
</feature>
<keyword evidence="12" id="KW-1185">Reference proteome</keyword>
<evidence type="ECO:0000313" key="12">
    <source>
        <dbReference type="Proteomes" id="UP001186944"/>
    </source>
</evidence>
<evidence type="ECO:0000259" key="10">
    <source>
        <dbReference type="PROSITE" id="PS50262"/>
    </source>
</evidence>
<keyword evidence="3 9" id="KW-0812">Transmembrane</keyword>
<evidence type="ECO:0000256" key="2">
    <source>
        <dbReference type="ARBA" id="ARBA00022475"/>
    </source>
</evidence>
<keyword evidence="7" id="KW-0675">Receptor</keyword>
<keyword evidence="4 9" id="KW-1133">Transmembrane helix</keyword>
<feature type="transmembrane region" description="Helical" evidence="9">
    <location>
        <begin position="24"/>
        <end position="49"/>
    </location>
</feature>
<dbReference type="EMBL" id="VSWD01000009">
    <property type="protein sequence ID" value="KAK3093496.1"/>
    <property type="molecule type" value="Genomic_DNA"/>
</dbReference>
<dbReference type="PRINTS" id="PR00237">
    <property type="entry name" value="GPCRRHODOPSN"/>
</dbReference>
<dbReference type="GO" id="GO:0004930">
    <property type="term" value="F:G protein-coupled receptor activity"/>
    <property type="evidence" value="ECO:0007669"/>
    <property type="project" value="UniProtKB-KW"/>
</dbReference>
<dbReference type="CDD" id="cd00637">
    <property type="entry name" value="7tm_classA_rhodopsin-like"/>
    <property type="match status" value="1"/>
</dbReference>
<dbReference type="InterPro" id="IPR000276">
    <property type="entry name" value="GPCR_Rhodpsn"/>
</dbReference>
<keyword evidence="6 9" id="KW-0472">Membrane</keyword>
<evidence type="ECO:0000313" key="11">
    <source>
        <dbReference type="EMBL" id="KAK3093496.1"/>
    </source>
</evidence>
<proteinExistence type="predicted"/>
<evidence type="ECO:0000256" key="3">
    <source>
        <dbReference type="ARBA" id="ARBA00022692"/>
    </source>
</evidence>
<dbReference type="Pfam" id="PF00001">
    <property type="entry name" value="7tm_1"/>
    <property type="match status" value="1"/>
</dbReference>
<protein>
    <recommendedName>
        <fullName evidence="10">G-protein coupled receptors family 1 profile domain-containing protein</fullName>
    </recommendedName>
</protein>
<evidence type="ECO:0000256" key="9">
    <source>
        <dbReference type="SAM" id="Phobius"/>
    </source>
</evidence>
<dbReference type="InterPro" id="IPR050569">
    <property type="entry name" value="TAAR"/>
</dbReference>
<organism evidence="11 12">
    <name type="scientific">Pinctada imbricata</name>
    <name type="common">Atlantic pearl-oyster</name>
    <name type="synonym">Pinctada martensii</name>
    <dbReference type="NCBI Taxonomy" id="66713"/>
    <lineage>
        <taxon>Eukaryota</taxon>
        <taxon>Metazoa</taxon>
        <taxon>Spiralia</taxon>
        <taxon>Lophotrochozoa</taxon>
        <taxon>Mollusca</taxon>
        <taxon>Bivalvia</taxon>
        <taxon>Autobranchia</taxon>
        <taxon>Pteriomorphia</taxon>
        <taxon>Pterioida</taxon>
        <taxon>Pterioidea</taxon>
        <taxon>Pteriidae</taxon>
        <taxon>Pinctada</taxon>
    </lineage>
</organism>
<sequence length="374" mass="42369">MNITLLNHTDESPVQNALSPRRPIPLIIIITLCGTLAIVGNGLVLIVLAKYPNLLESTRKFCMHLAVTDLGNGFLSLIFTYIVVTSGRNVDSCRYVLLLLKFFVFVSQAILTVNTFERYVGICKRQAYVRIMKKSTVNILLFLAWFYPVVLISASVIGFCPAFNHSQCYYHLVFRKWVYITEGACMFSAAFTNIVLFGFIIVKARTFYKRISPASLCGTSNAAVRNRGMEKSIRNGKMMGIVTAAFLFCWIPFNVYQTYVGFGGSVSDGLVIAANTMYSFGLINSMINPFIYAWQKKEFRDRCKKLLKCKQSQVTVMNVRSSQNRDRDTFPSTSITREFIMSGRIETCQQTFRQPRGIETPLNNEEDITTIKID</sequence>
<keyword evidence="8" id="KW-0807">Transducer</keyword>
<dbReference type="PROSITE" id="PS50262">
    <property type="entry name" value="G_PROTEIN_RECEP_F1_2"/>
    <property type="match status" value="1"/>
</dbReference>
<gene>
    <name evidence="11" type="ORF">FSP39_016431</name>
</gene>
<dbReference type="AlphaFoldDB" id="A0AA88XVY7"/>
<evidence type="ECO:0000256" key="5">
    <source>
        <dbReference type="ARBA" id="ARBA00023040"/>
    </source>
</evidence>
<evidence type="ECO:0000256" key="1">
    <source>
        <dbReference type="ARBA" id="ARBA00004651"/>
    </source>
</evidence>
<name>A0AA88XVY7_PINIB</name>
<dbReference type="PANTHER" id="PTHR24249:SF372">
    <property type="entry name" value="G-PROTEIN COUPLED RECEPTORS FAMILY 1 PROFILE DOMAIN-CONTAINING PROTEIN"/>
    <property type="match status" value="1"/>
</dbReference>
<dbReference type="SUPFAM" id="SSF81321">
    <property type="entry name" value="Family A G protein-coupled receptor-like"/>
    <property type="match status" value="1"/>
</dbReference>
<feature type="transmembrane region" description="Helical" evidence="9">
    <location>
        <begin position="177"/>
        <end position="202"/>
    </location>
</feature>
<feature type="transmembrane region" description="Helical" evidence="9">
    <location>
        <begin position="238"/>
        <end position="256"/>
    </location>
</feature>
<comment type="subcellular location">
    <subcellularLocation>
        <location evidence="1">Cell membrane</location>
        <topology evidence="1">Multi-pass membrane protein</topology>
    </subcellularLocation>
</comment>
<reference evidence="11" key="1">
    <citation type="submission" date="2019-08" db="EMBL/GenBank/DDBJ databases">
        <title>The improved chromosome-level genome for the pearl oyster Pinctada fucata martensii using PacBio sequencing and Hi-C.</title>
        <authorList>
            <person name="Zheng Z."/>
        </authorList>
    </citation>
    <scope>NUCLEOTIDE SEQUENCE</scope>
    <source>
        <strain evidence="11">ZZ-2019</strain>
        <tissue evidence="11">Adductor muscle</tissue>
    </source>
</reference>
<feature type="transmembrane region" description="Helical" evidence="9">
    <location>
        <begin position="137"/>
        <end position="157"/>
    </location>
</feature>
<evidence type="ECO:0000256" key="6">
    <source>
        <dbReference type="ARBA" id="ARBA00023136"/>
    </source>
</evidence>
<dbReference type="Gene3D" id="1.20.1070.10">
    <property type="entry name" value="Rhodopsin 7-helix transmembrane proteins"/>
    <property type="match status" value="1"/>
</dbReference>
<feature type="transmembrane region" description="Helical" evidence="9">
    <location>
        <begin position="61"/>
        <end position="83"/>
    </location>
</feature>
<comment type="caution">
    <text evidence="11">The sequence shown here is derived from an EMBL/GenBank/DDBJ whole genome shotgun (WGS) entry which is preliminary data.</text>
</comment>
<feature type="transmembrane region" description="Helical" evidence="9">
    <location>
        <begin position="95"/>
        <end position="116"/>
    </location>
</feature>
<evidence type="ECO:0000256" key="8">
    <source>
        <dbReference type="ARBA" id="ARBA00023224"/>
    </source>
</evidence>
<dbReference type="GO" id="GO:0005886">
    <property type="term" value="C:plasma membrane"/>
    <property type="evidence" value="ECO:0007669"/>
    <property type="project" value="UniProtKB-SubCell"/>
</dbReference>
<dbReference type="Proteomes" id="UP001186944">
    <property type="component" value="Unassembled WGS sequence"/>
</dbReference>
<keyword evidence="2" id="KW-1003">Cell membrane</keyword>
<dbReference type="PANTHER" id="PTHR24249">
    <property type="entry name" value="HISTAMINE RECEPTOR-RELATED G-PROTEIN COUPLED RECEPTOR"/>
    <property type="match status" value="1"/>
</dbReference>
<accession>A0AA88XVY7</accession>
<feature type="transmembrane region" description="Helical" evidence="9">
    <location>
        <begin position="276"/>
        <end position="294"/>
    </location>
</feature>
<keyword evidence="5" id="KW-0297">G-protein coupled receptor</keyword>
<dbReference type="InterPro" id="IPR017452">
    <property type="entry name" value="GPCR_Rhodpsn_7TM"/>
</dbReference>
<evidence type="ECO:0000256" key="4">
    <source>
        <dbReference type="ARBA" id="ARBA00022989"/>
    </source>
</evidence>